<accession>A0AAI8DHX3</accession>
<dbReference type="GO" id="GO:0070475">
    <property type="term" value="P:rRNA base methylation"/>
    <property type="evidence" value="ECO:0007669"/>
    <property type="project" value="TreeGrafter"/>
</dbReference>
<keyword evidence="5 12" id="KW-0963">Cytoplasm</keyword>
<evidence type="ECO:0000256" key="7">
    <source>
        <dbReference type="ARBA" id="ARBA00022603"/>
    </source>
</evidence>
<dbReference type="PANTHER" id="PTHR30027">
    <property type="entry name" value="RIBOSOMAL RNA SMALL SUBUNIT METHYLTRANSFERASE E"/>
    <property type="match status" value="1"/>
</dbReference>
<dbReference type="Gene3D" id="3.40.1280.10">
    <property type="match status" value="1"/>
</dbReference>
<comment type="function">
    <text evidence="10 12">Specifically methylates the N3 position of the uracil ring of uridine 1498 (m3U1498) in 16S rRNA. Acts on the fully assembled 30S ribosomal subunit.</text>
</comment>
<gene>
    <name evidence="15" type="ORF">CEP64_05365</name>
</gene>
<comment type="catalytic activity">
    <reaction evidence="11 12">
        <text>uridine(1498) in 16S rRNA + S-adenosyl-L-methionine = N(3)-methyluridine(1498) in 16S rRNA + S-adenosyl-L-homocysteine + H(+)</text>
        <dbReference type="Rhea" id="RHEA:42920"/>
        <dbReference type="Rhea" id="RHEA-COMP:10283"/>
        <dbReference type="Rhea" id="RHEA-COMP:10284"/>
        <dbReference type="ChEBI" id="CHEBI:15378"/>
        <dbReference type="ChEBI" id="CHEBI:57856"/>
        <dbReference type="ChEBI" id="CHEBI:59789"/>
        <dbReference type="ChEBI" id="CHEBI:65315"/>
        <dbReference type="ChEBI" id="CHEBI:74502"/>
        <dbReference type="EC" id="2.1.1.193"/>
    </reaction>
</comment>
<feature type="domain" description="Ribosomal RNA small subunit methyltransferase E methyltransferase" evidence="13">
    <location>
        <begin position="74"/>
        <end position="241"/>
    </location>
</feature>
<name>A0AAI8DHX3_MAMSC</name>
<reference evidence="16" key="1">
    <citation type="submission" date="2017-06" db="EMBL/GenBank/DDBJ databases">
        <title>FDA dAtabase for Regulatory Grade micrObial Sequences (FDA-ARGOS): Supporting development and validation of Infectious Disease Dx tests.</title>
        <authorList>
            <person name="Goldberg B."/>
            <person name="Campos J."/>
            <person name="Tallon L."/>
            <person name="Sadzewicz L."/>
            <person name="Sengamalay N."/>
            <person name="Ott S."/>
            <person name="Godinez A."/>
            <person name="Nagaraj S."/>
            <person name="Vavikolanu K."/>
            <person name="Nadendla S."/>
            <person name="George J."/>
            <person name="Geyer C."/>
            <person name="Sichtig H."/>
        </authorList>
    </citation>
    <scope>NUCLEOTIDE SEQUENCE [LARGE SCALE GENOMIC DNA]</scope>
    <source>
        <strain evidence="16">FDAARGOS_285</strain>
    </source>
</reference>
<dbReference type="InterPro" id="IPR029026">
    <property type="entry name" value="tRNA_m1G_MTases_N"/>
</dbReference>
<evidence type="ECO:0000256" key="11">
    <source>
        <dbReference type="ARBA" id="ARBA00047944"/>
    </source>
</evidence>
<keyword evidence="8 12" id="KW-0808">Transferase</keyword>
<dbReference type="EC" id="2.1.1.193" evidence="3 12"/>
<dbReference type="InterPro" id="IPR006700">
    <property type="entry name" value="RsmE"/>
</dbReference>
<proteinExistence type="inferred from homology"/>
<keyword evidence="7 12" id="KW-0489">Methyltransferase</keyword>
<evidence type="ECO:0000259" key="14">
    <source>
        <dbReference type="Pfam" id="PF20260"/>
    </source>
</evidence>
<organism evidence="15 16">
    <name type="scientific">Mammaliicoccus sciuri</name>
    <name type="common">Staphylococcus sciuri</name>
    <dbReference type="NCBI Taxonomy" id="1296"/>
    <lineage>
        <taxon>Bacteria</taxon>
        <taxon>Bacillati</taxon>
        <taxon>Bacillota</taxon>
        <taxon>Bacilli</taxon>
        <taxon>Bacillales</taxon>
        <taxon>Staphylococcaceae</taxon>
        <taxon>Mammaliicoccus</taxon>
    </lineage>
</organism>
<evidence type="ECO:0000256" key="10">
    <source>
        <dbReference type="ARBA" id="ARBA00025699"/>
    </source>
</evidence>
<feature type="domain" description="Ribosomal RNA small subunit methyltransferase E PUA-like" evidence="14">
    <location>
        <begin position="21"/>
        <end position="62"/>
    </location>
</feature>
<dbReference type="CDD" id="cd18084">
    <property type="entry name" value="RsmE-like"/>
    <property type="match status" value="1"/>
</dbReference>
<dbReference type="EMBL" id="CP022046">
    <property type="protein sequence ID" value="ASE34022.1"/>
    <property type="molecule type" value="Genomic_DNA"/>
</dbReference>
<dbReference type="SUPFAM" id="SSF75217">
    <property type="entry name" value="alpha/beta knot"/>
    <property type="match status" value="1"/>
</dbReference>
<evidence type="ECO:0000256" key="4">
    <source>
        <dbReference type="ARBA" id="ARBA00013673"/>
    </source>
</evidence>
<comment type="similarity">
    <text evidence="2 12">Belongs to the RNA methyltransferase RsmE family.</text>
</comment>
<evidence type="ECO:0000256" key="1">
    <source>
        <dbReference type="ARBA" id="ARBA00004496"/>
    </source>
</evidence>
<dbReference type="SUPFAM" id="SSF88697">
    <property type="entry name" value="PUA domain-like"/>
    <property type="match status" value="1"/>
</dbReference>
<dbReference type="AlphaFoldDB" id="A0AAI8DHX3"/>
<dbReference type="InterPro" id="IPR015947">
    <property type="entry name" value="PUA-like_sf"/>
</dbReference>
<evidence type="ECO:0000256" key="8">
    <source>
        <dbReference type="ARBA" id="ARBA00022679"/>
    </source>
</evidence>
<dbReference type="FunFam" id="3.40.1280.10:FF:000024">
    <property type="entry name" value="Ribosomal RNA small subunit methyltransferase E"/>
    <property type="match status" value="1"/>
</dbReference>
<dbReference type="GO" id="GO:0070042">
    <property type="term" value="F:rRNA (uridine-N3-)-methyltransferase activity"/>
    <property type="evidence" value="ECO:0007669"/>
    <property type="project" value="TreeGrafter"/>
</dbReference>
<dbReference type="NCBIfam" id="NF008691">
    <property type="entry name" value="PRK11713.1-4"/>
    <property type="match status" value="1"/>
</dbReference>
<evidence type="ECO:0000256" key="5">
    <source>
        <dbReference type="ARBA" id="ARBA00022490"/>
    </source>
</evidence>
<evidence type="ECO:0000256" key="12">
    <source>
        <dbReference type="PIRNR" id="PIRNR015601"/>
    </source>
</evidence>
<evidence type="ECO:0000256" key="6">
    <source>
        <dbReference type="ARBA" id="ARBA00022552"/>
    </source>
</evidence>
<dbReference type="GO" id="GO:0005737">
    <property type="term" value="C:cytoplasm"/>
    <property type="evidence" value="ECO:0007669"/>
    <property type="project" value="UniProtKB-SubCell"/>
</dbReference>
<dbReference type="RefSeq" id="WP_088592321.1">
    <property type="nucleotide sequence ID" value="NZ_CP022046.2"/>
</dbReference>
<keyword evidence="6 12" id="KW-0698">rRNA processing</keyword>
<dbReference type="PIRSF" id="PIRSF015601">
    <property type="entry name" value="MTase_slr0722"/>
    <property type="match status" value="1"/>
</dbReference>
<evidence type="ECO:0000313" key="15">
    <source>
        <dbReference type="EMBL" id="ASE34022.1"/>
    </source>
</evidence>
<evidence type="ECO:0000259" key="13">
    <source>
        <dbReference type="Pfam" id="PF04452"/>
    </source>
</evidence>
<sequence length="249" mass="28787">MQRYFLQENAELNQRFFIHNTDDIHHIKNVMRKSVDQEIILTFEDQKSLISKIIAFHDDSIELETVEDITRQTELPVDITIASGLIKGDKYEWLLQKATEMGAHHFIAVQFERSIVKLDEKKISKKLDRWQKIVKEASEQSMRLTIPSIKYKSNFKSIYDNMNEYDYVIIAYEEEAKSGGTSKFHQIGSNLKHGQKVLMIFGPEGGLTENEVNLYDDAIKVSLGPRILRAESAPLYALAALSYQLELMR</sequence>
<dbReference type="InterPro" id="IPR046887">
    <property type="entry name" value="RsmE_PUA-like"/>
</dbReference>
<dbReference type="Pfam" id="PF20260">
    <property type="entry name" value="PUA_4"/>
    <property type="match status" value="1"/>
</dbReference>
<evidence type="ECO:0000256" key="9">
    <source>
        <dbReference type="ARBA" id="ARBA00022691"/>
    </source>
</evidence>
<dbReference type="Gene3D" id="2.40.240.20">
    <property type="entry name" value="Hypothetical PUA domain-like, domain 1"/>
    <property type="match status" value="1"/>
</dbReference>
<evidence type="ECO:0000256" key="2">
    <source>
        <dbReference type="ARBA" id="ARBA00005528"/>
    </source>
</evidence>
<protein>
    <recommendedName>
        <fullName evidence="4 12">Ribosomal RNA small subunit methyltransferase E</fullName>
        <ecNumber evidence="3 12">2.1.1.193</ecNumber>
    </recommendedName>
</protein>
<dbReference type="Pfam" id="PF04452">
    <property type="entry name" value="Methyltrans_RNA"/>
    <property type="match status" value="1"/>
</dbReference>
<dbReference type="Proteomes" id="UP000197058">
    <property type="component" value="Chromosome"/>
</dbReference>
<dbReference type="NCBIfam" id="TIGR00046">
    <property type="entry name" value="RsmE family RNA methyltransferase"/>
    <property type="match status" value="1"/>
</dbReference>
<dbReference type="InterPro" id="IPR046886">
    <property type="entry name" value="RsmE_MTase_dom"/>
</dbReference>
<dbReference type="KEGG" id="sscu:CEP64_05365"/>
<dbReference type="PANTHER" id="PTHR30027:SF3">
    <property type="entry name" value="16S RRNA (URACIL(1498)-N(3))-METHYLTRANSFERASE"/>
    <property type="match status" value="1"/>
</dbReference>
<evidence type="ECO:0000313" key="16">
    <source>
        <dbReference type="Proteomes" id="UP000197058"/>
    </source>
</evidence>
<comment type="subcellular location">
    <subcellularLocation>
        <location evidence="1 12">Cytoplasm</location>
    </subcellularLocation>
</comment>
<dbReference type="InterPro" id="IPR029028">
    <property type="entry name" value="Alpha/beta_knot_MTases"/>
</dbReference>
<keyword evidence="9 12" id="KW-0949">S-adenosyl-L-methionine</keyword>
<evidence type="ECO:0000256" key="3">
    <source>
        <dbReference type="ARBA" id="ARBA00012328"/>
    </source>
</evidence>